<proteinExistence type="predicted"/>
<reference evidence="2" key="1">
    <citation type="submission" date="2016-06" db="EMBL/GenBank/DDBJ databases">
        <title>Parallel loss of symbiosis genes in relatives of nitrogen-fixing non-legume Parasponia.</title>
        <authorList>
            <person name="Van Velzen R."/>
            <person name="Holmer R."/>
            <person name="Bu F."/>
            <person name="Rutten L."/>
            <person name="Van Zeijl A."/>
            <person name="Liu W."/>
            <person name="Santuari L."/>
            <person name="Cao Q."/>
            <person name="Sharma T."/>
            <person name="Shen D."/>
            <person name="Roswanjaya Y."/>
            <person name="Wardhani T."/>
            <person name="Kalhor M.S."/>
            <person name="Jansen J."/>
            <person name="Van den Hoogen J."/>
            <person name="Gungor B."/>
            <person name="Hartog M."/>
            <person name="Hontelez J."/>
            <person name="Verver J."/>
            <person name="Yang W.-C."/>
            <person name="Schijlen E."/>
            <person name="Repin R."/>
            <person name="Schilthuizen M."/>
            <person name="Schranz E."/>
            <person name="Heidstra R."/>
            <person name="Miyata K."/>
            <person name="Fedorova E."/>
            <person name="Kohlen W."/>
            <person name="Bisseling T."/>
            <person name="Smit S."/>
            <person name="Geurts R."/>
        </authorList>
    </citation>
    <scope>NUCLEOTIDE SEQUENCE [LARGE SCALE GENOMIC DNA]</scope>
    <source>
        <strain evidence="2">cv. WU1-14</strain>
    </source>
</reference>
<dbReference type="EMBL" id="JXTB01000115">
    <property type="protein sequence ID" value="PON62167.1"/>
    <property type="molecule type" value="Genomic_DNA"/>
</dbReference>
<evidence type="ECO:0000313" key="1">
    <source>
        <dbReference type="EMBL" id="PON62167.1"/>
    </source>
</evidence>
<dbReference type="Proteomes" id="UP000237105">
    <property type="component" value="Unassembled WGS sequence"/>
</dbReference>
<protein>
    <submittedName>
        <fullName evidence="1">Uncharacterized protein</fullName>
    </submittedName>
</protein>
<organism evidence="1 2">
    <name type="scientific">Parasponia andersonii</name>
    <name type="common">Sponia andersonii</name>
    <dbReference type="NCBI Taxonomy" id="3476"/>
    <lineage>
        <taxon>Eukaryota</taxon>
        <taxon>Viridiplantae</taxon>
        <taxon>Streptophyta</taxon>
        <taxon>Embryophyta</taxon>
        <taxon>Tracheophyta</taxon>
        <taxon>Spermatophyta</taxon>
        <taxon>Magnoliopsida</taxon>
        <taxon>eudicotyledons</taxon>
        <taxon>Gunneridae</taxon>
        <taxon>Pentapetalae</taxon>
        <taxon>rosids</taxon>
        <taxon>fabids</taxon>
        <taxon>Rosales</taxon>
        <taxon>Cannabaceae</taxon>
        <taxon>Parasponia</taxon>
    </lineage>
</organism>
<gene>
    <name evidence="1" type="ORF">PanWU01x14_140170</name>
</gene>
<sequence length="72" mass="7909">MRIPTHAHALPTLQSRKYAINEVGFWVENGEARGTKIAVNFPFGALYFLLPRSLLANQSAEKGGIPETLIGE</sequence>
<dbReference type="AlphaFoldDB" id="A0A2P5CM94"/>
<comment type="caution">
    <text evidence="1">The sequence shown here is derived from an EMBL/GenBank/DDBJ whole genome shotgun (WGS) entry which is preliminary data.</text>
</comment>
<dbReference type="OrthoDB" id="10280570at2759"/>
<name>A0A2P5CM94_PARAD</name>
<keyword evidence="2" id="KW-1185">Reference proteome</keyword>
<evidence type="ECO:0000313" key="2">
    <source>
        <dbReference type="Proteomes" id="UP000237105"/>
    </source>
</evidence>
<accession>A0A2P5CM94</accession>